<evidence type="ECO:0000259" key="1">
    <source>
        <dbReference type="Pfam" id="PF00814"/>
    </source>
</evidence>
<dbReference type="SUPFAM" id="SSF53067">
    <property type="entry name" value="Actin-like ATPase domain"/>
    <property type="match status" value="2"/>
</dbReference>
<dbReference type="InterPro" id="IPR022496">
    <property type="entry name" value="T6A_TsaB"/>
</dbReference>
<evidence type="ECO:0000313" key="3">
    <source>
        <dbReference type="Proteomes" id="UP000602284"/>
    </source>
</evidence>
<dbReference type="InterPro" id="IPR000905">
    <property type="entry name" value="Gcp-like_dom"/>
</dbReference>
<keyword evidence="3" id="KW-1185">Reference proteome</keyword>
<dbReference type="Gene3D" id="3.30.420.40">
    <property type="match status" value="2"/>
</dbReference>
<comment type="caution">
    <text evidence="2">The sequence shown here is derived from an EMBL/GenBank/DDBJ whole genome shotgun (WGS) entry which is preliminary data.</text>
</comment>
<name>A0ABS1JGD4_9BACL</name>
<dbReference type="InterPro" id="IPR043129">
    <property type="entry name" value="ATPase_NBD"/>
</dbReference>
<dbReference type="NCBIfam" id="TIGR03725">
    <property type="entry name" value="T6A_YeaZ"/>
    <property type="match status" value="1"/>
</dbReference>
<reference evidence="2 3" key="1">
    <citation type="submission" date="2021-01" db="EMBL/GenBank/DDBJ databases">
        <title>Tumebacillus sp. strain ITR2 16S ribosomal RNA gene Genome sequencing and assembly.</title>
        <authorList>
            <person name="Kang M."/>
        </authorList>
    </citation>
    <scope>NUCLEOTIDE SEQUENCE [LARGE SCALE GENOMIC DNA]</scope>
    <source>
        <strain evidence="2 3">ITR2</strain>
    </source>
</reference>
<dbReference type="Pfam" id="PF00814">
    <property type="entry name" value="TsaD"/>
    <property type="match status" value="1"/>
</dbReference>
<dbReference type="EMBL" id="JAEQNB010000010">
    <property type="protein sequence ID" value="MBL0389350.1"/>
    <property type="molecule type" value="Genomic_DNA"/>
</dbReference>
<dbReference type="RefSeq" id="WP_201638345.1">
    <property type="nucleotide sequence ID" value="NZ_JAEQNB010000010.1"/>
</dbReference>
<feature type="domain" description="Gcp-like" evidence="1">
    <location>
        <begin position="31"/>
        <end position="239"/>
    </location>
</feature>
<dbReference type="CDD" id="cd24032">
    <property type="entry name" value="ASKHA_NBD_TsaB"/>
    <property type="match status" value="1"/>
</dbReference>
<dbReference type="Proteomes" id="UP000602284">
    <property type="component" value="Unassembled WGS sequence"/>
</dbReference>
<organism evidence="2 3">
    <name type="scientific">Tumebacillus amylolyticus</name>
    <dbReference type="NCBI Taxonomy" id="2801339"/>
    <lineage>
        <taxon>Bacteria</taxon>
        <taxon>Bacillati</taxon>
        <taxon>Bacillota</taxon>
        <taxon>Bacilli</taxon>
        <taxon>Bacillales</taxon>
        <taxon>Alicyclobacillaceae</taxon>
        <taxon>Tumebacillus</taxon>
    </lineage>
</organism>
<protein>
    <submittedName>
        <fullName evidence="2">tRNA (Adenosine(37)-N6)-threonylcarbamoyltransferase complex dimerization subunit type 1 TsaB</fullName>
    </submittedName>
</protein>
<accession>A0ABS1JGD4</accession>
<sequence>MPYLALDTATTSLSVAVGERGKLFGEATTQLSRNHSVKLMPLVENLLNDLDIEPSQLKGFVIGRGPGSYTGVRIAVTAAKAMAFAMNIPLVGVSTLDGLARHGALSDALVVPMLDARRKQAYTAMYENQNGFFVKIQEDRLLVLDDIVRGINSRMVVRRLDKSKPAQVLLLGDGAENHRDELQEKLGDKVRFATSPAQNFVRAAHLLDVGIPLLQAGEFHDTATFAPEYLQLVEAEAKWLAAQAAAKGGETS</sequence>
<dbReference type="PANTHER" id="PTHR11735:SF11">
    <property type="entry name" value="TRNA THREONYLCARBAMOYLADENOSINE BIOSYNTHESIS PROTEIN TSAB"/>
    <property type="match status" value="1"/>
</dbReference>
<gene>
    <name evidence="2" type="primary">tsaB</name>
    <name evidence="2" type="ORF">JJB07_22415</name>
</gene>
<dbReference type="PANTHER" id="PTHR11735">
    <property type="entry name" value="TRNA N6-ADENOSINE THREONYLCARBAMOYLTRANSFERASE"/>
    <property type="match status" value="1"/>
</dbReference>
<proteinExistence type="predicted"/>
<evidence type="ECO:0000313" key="2">
    <source>
        <dbReference type="EMBL" id="MBL0389350.1"/>
    </source>
</evidence>